<evidence type="ECO:0000256" key="3">
    <source>
        <dbReference type="ARBA" id="ARBA00009850"/>
    </source>
</evidence>
<dbReference type="InterPro" id="IPR023418">
    <property type="entry name" value="Thyroxine_BS"/>
</dbReference>
<reference evidence="9" key="1">
    <citation type="submission" date="2016-06" db="EMBL/GenBank/DDBJ databases">
        <authorList>
            <person name="Xu Y."/>
            <person name="Nagy A."/>
            <person name="Yan X."/>
            <person name="Kim S.W."/>
            <person name="Haley B."/>
            <person name="Liu N.T."/>
            <person name="Nou X."/>
        </authorList>
    </citation>
    <scope>NUCLEOTIDE SEQUENCE [LARGE SCALE GENOMIC DNA]</scope>
    <source>
        <strain evidence="9">ATCC 49129</strain>
    </source>
</reference>
<dbReference type="OrthoDB" id="9792386at2"/>
<dbReference type="Proteomes" id="UP000078572">
    <property type="component" value="Chromosome 1"/>
</dbReference>
<comment type="catalytic activity">
    <reaction evidence="1 7">
        <text>5-hydroxyisourate + H2O = 5-hydroxy-2-oxo-4-ureido-2,5-dihydro-1H-imidazole-5-carboxylate + H(+)</text>
        <dbReference type="Rhea" id="RHEA:23736"/>
        <dbReference type="ChEBI" id="CHEBI:15377"/>
        <dbReference type="ChEBI" id="CHEBI:15378"/>
        <dbReference type="ChEBI" id="CHEBI:18072"/>
        <dbReference type="ChEBI" id="CHEBI:58639"/>
        <dbReference type="EC" id="3.5.2.17"/>
    </reaction>
</comment>
<accession>A0A192A0Z7</accession>
<dbReference type="PROSITE" id="PS00768">
    <property type="entry name" value="TRANSTHYRETIN_1"/>
    <property type="match status" value="1"/>
</dbReference>
<sequence>MPFRHWISTIALAAASSLAVAAEGGLSVHVLDQQTGTPAADMRVTLEARTGGAWHTIARGTTDADGRIKTLLKADQPLAAGDYRATFHTGDYFSAHHTATFFPEVPVVFHVQDAAQHYHIPLLLSPFGFSTYRGS</sequence>
<comment type="function">
    <text evidence="2">Catalyzes the hydrolysis of 5-hydroxyisourate (HIU) to 2-oxo-4-hydroxy-4-carboxy-5-ureidoimidazoline (OHCU).</text>
</comment>
<evidence type="ECO:0000256" key="6">
    <source>
        <dbReference type="ARBA" id="ARBA00022801"/>
    </source>
</evidence>
<proteinExistence type="inferred from homology"/>
<evidence type="ECO:0000313" key="8">
    <source>
        <dbReference type="EMBL" id="ANJ74059.1"/>
    </source>
</evidence>
<dbReference type="EC" id="3.5.2.17" evidence="7"/>
<name>A0A192A0Z7_9RALS</name>
<keyword evidence="5 7" id="KW-0659">Purine metabolism</keyword>
<dbReference type="GeneID" id="61527743"/>
<dbReference type="CDD" id="cd05822">
    <property type="entry name" value="TLP_HIUase"/>
    <property type="match status" value="1"/>
</dbReference>
<evidence type="ECO:0000313" key="9">
    <source>
        <dbReference type="Proteomes" id="UP000078572"/>
    </source>
</evidence>
<comment type="subunit">
    <text evidence="4 7">Homotetramer.</text>
</comment>
<dbReference type="Gene3D" id="2.60.40.180">
    <property type="entry name" value="Transthyretin/hydroxyisourate hydrolase domain"/>
    <property type="match status" value="1"/>
</dbReference>
<dbReference type="InterPro" id="IPR023416">
    <property type="entry name" value="Transthyretin/HIU_hydrolase_d"/>
</dbReference>
<gene>
    <name evidence="8" type="ORF">A9Y76_17095</name>
</gene>
<dbReference type="PROSITE" id="PS00769">
    <property type="entry name" value="TRANSTHYRETIN_2"/>
    <property type="match status" value="1"/>
</dbReference>
<dbReference type="PANTHER" id="PTHR10395">
    <property type="entry name" value="URICASE AND TRANSTHYRETIN-RELATED"/>
    <property type="match status" value="1"/>
</dbReference>
<dbReference type="EMBL" id="CP016022">
    <property type="protein sequence ID" value="ANJ74059.1"/>
    <property type="molecule type" value="Genomic_DNA"/>
</dbReference>
<dbReference type="InterPro" id="IPR023419">
    <property type="entry name" value="Transthyretin_CS"/>
</dbReference>
<dbReference type="SUPFAM" id="SSF49472">
    <property type="entry name" value="Transthyretin (synonym: prealbumin)"/>
    <property type="match status" value="1"/>
</dbReference>
<dbReference type="InterPro" id="IPR036817">
    <property type="entry name" value="Transthyretin/HIU_hydrolase_sf"/>
</dbReference>
<evidence type="ECO:0000256" key="7">
    <source>
        <dbReference type="RuleBase" id="RU361270"/>
    </source>
</evidence>
<organism evidence="8 9">
    <name type="scientific">Ralstonia insidiosa</name>
    <dbReference type="NCBI Taxonomy" id="190721"/>
    <lineage>
        <taxon>Bacteria</taxon>
        <taxon>Pseudomonadati</taxon>
        <taxon>Pseudomonadota</taxon>
        <taxon>Betaproteobacteria</taxon>
        <taxon>Burkholderiales</taxon>
        <taxon>Burkholderiaceae</taxon>
        <taxon>Ralstonia</taxon>
    </lineage>
</organism>
<protein>
    <recommendedName>
        <fullName evidence="7">5-hydroxyisourate hydrolase</fullName>
        <shortName evidence="7">HIU hydrolase</shortName>
        <shortName evidence="7">HIUHase</shortName>
        <ecNumber evidence="7">3.5.2.17</ecNumber>
    </recommendedName>
</protein>
<keyword evidence="9" id="KW-1185">Reference proteome</keyword>
<evidence type="ECO:0000256" key="1">
    <source>
        <dbReference type="ARBA" id="ARBA00001043"/>
    </source>
</evidence>
<dbReference type="NCBIfam" id="TIGR02962">
    <property type="entry name" value="hdxy_isourate"/>
    <property type="match status" value="1"/>
</dbReference>
<dbReference type="AlphaFoldDB" id="A0A192A0Z7"/>
<dbReference type="SMART" id="SM00095">
    <property type="entry name" value="TR_THY"/>
    <property type="match status" value="1"/>
</dbReference>
<evidence type="ECO:0000256" key="2">
    <source>
        <dbReference type="ARBA" id="ARBA00002704"/>
    </source>
</evidence>
<dbReference type="STRING" id="190721.ACS15_3611"/>
<dbReference type="GO" id="GO:0006144">
    <property type="term" value="P:purine nucleobase metabolic process"/>
    <property type="evidence" value="ECO:0007669"/>
    <property type="project" value="UniProtKB-KW"/>
</dbReference>
<dbReference type="PRINTS" id="PR00189">
    <property type="entry name" value="TRNSTHYRETIN"/>
</dbReference>
<keyword evidence="6 7" id="KW-0378">Hydrolase</keyword>
<dbReference type="InterPro" id="IPR000895">
    <property type="entry name" value="Transthyretin/HIU_hydrolase"/>
</dbReference>
<dbReference type="Pfam" id="PF00576">
    <property type="entry name" value="Transthyretin"/>
    <property type="match status" value="1"/>
</dbReference>
<dbReference type="RefSeq" id="WP_064805715.1">
    <property type="nucleotide sequence ID" value="NZ_CP016022.1"/>
</dbReference>
<dbReference type="InterPro" id="IPR014306">
    <property type="entry name" value="Hydroxyisourate_hydrolase"/>
</dbReference>
<evidence type="ECO:0000256" key="4">
    <source>
        <dbReference type="ARBA" id="ARBA00011881"/>
    </source>
</evidence>
<comment type="similarity">
    <text evidence="3 7">Belongs to the transthyretin family. 5-hydroxyisourate hydrolase subfamily.</text>
</comment>
<dbReference type="GO" id="GO:0033971">
    <property type="term" value="F:hydroxyisourate hydrolase activity"/>
    <property type="evidence" value="ECO:0007669"/>
    <property type="project" value="UniProtKB-EC"/>
</dbReference>
<dbReference type="PANTHER" id="PTHR10395:SF7">
    <property type="entry name" value="5-HYDROXYISOURATE HYDROLASE"/>
    <property type="match status" value="1"/>
</dbReference>
<evidence type="ECO:0000256" key="5">
    <source>
        <dbReference type="ARBA" id="ARBA00022631"/>
    </source>
</evidence>